<keyword evidence="3" id="KW-1185">Reference proteome</keyword>
<evidence type="ECO:0000313" key="3">
    <source>
        <dbReference type="Proteomes" id="UP001596066"/>
    </source>
</evidence>
<comment type="caution">
    <text evidence="2">The sequence shown here is derived from an EMBL/GenBank/DDBJ whole genome shotgun (WGS) entry which is preliminary data.</text>
</comment>
<dbReference type="Proteomes" id="UP001596066">
    <property type="component" value="Unassembled WGS sequence"/>
</dbReference>
<feature type="non-terminal residue" evidence="2">
    <location>
        <position position="1"/>
    </location>
</feature>
<feature type="region of interest" description="Disordered" evidence="1">
    <location>
        <begin position="1"/>
        <end position="23"/>
    </location>
</feature>
<protein>
    <submittedName>
        <fullName evidence="2">DNA polymerase Y family protein</fullName>
    </submittedName>
</protein>
<accession>A0ABW0VSK5</accession>
<sequence length="118" mass="12777">PARRRTVEPPAAPWPGRLEDPAPPVVPPAPVPVAVLDAAGRPVAVSGRAEVSAAPAVLELRGRRLPVVGWTGPWPAVEYWWDPGRSRRRARFQVTVADGRALLLTLEDGAWYVEGAYD</sequence>
<name>A0ABW0VSK5_9ACTN</name>
<organism evidence="2 3">
    <name type="scientific">Kitasatospora cinereorecta</name>
    <dbReference type="NCBI Taxonomy" id="285560"/>
    <lineage>
        <taxon>Bacteria</taxon>
        <taxon>Bacillati</taxon>
        <taxon>Actinomycetota</taxon>
        <taxon>Actinomycetes</taxon>
        <taxon>Kitasatosporales</taxon>
        <taxon>Streptomycetaceae</taxon>
        <taxon>Kitasatospora</taxon>
    </lineage>
</organism>
<reference evidence="3" key="1">
    <citation type="journal article" date="2019" name="Int. J. Syst. Evol. Microbiol.">
        <title>The Global Catalogue of Microorganisms (GCM) 10K type strain sequencing project: providing services to taxonomists for standard genome sequencing and annotation.</title>
        <authorList>
            <consortium name="The Broad Institute Genomics Platform"/>
            <consortium name="The Broad Institute Genome Sequencing Center for Infectious Disease"/>
            <person name="Wu L."/>
            <person name="Ma J."/>
        </authorList>
    </citation>
    <scope>NUCLEOTIDE SEQUENCE [LARGE SCALE GENOMIC DNA]</scope>
    <source>
        <strain evidence="3">CGMCC 4.1622</strain>
    </source>
</reference>
<gene>
    <name evidence="2" type="ORF">ACFPZF_38345</name>
</gene>
<evidence type="ECO:0000313" key="2">
    <source>
        <dbReference type="EMBL" id="MFC5647185.1"/>
    </source>
</evidence>
<evidence type="ECO:0000256" key="1">
    <source>
        <dbReference type="SAM" id="MobiDB-lite"/>
    </source>
</evidence>
<dbReference type="EMBL" id="JBHSOC010000139">
    <property type="protein sequence ID" value="MFC5647185.1"/>
    <property type="molecule type" value="Genomic_DNA"/>
</dbReference>
<proteinExistence type="predicted"/>